<dbReference type="RefSeq" id="XP_058329795.1">
    <property type="nucleotide sequence ID" value="XM_058476905.1"/>
</dbReference>
<sequence>MCSHQTKWTVSPAKSNVGCIKKHLDRCTTRSPKFRVIPNPLSPDVLLQGLLNTRFPTVGPKWTLATSLQPLSLAHLRSPTAVTAASGIHRQGPSPISGYL</sequence>
<dbReference type="Proteomes" id="UP001150941">
    <property type="component" value="Unassembled WGS sequence"/>
</dbReference>
<dbReference type="EMBL" id="JAPQKS010000005">
    <property type="protein sequence ID" value="KAJ5226384.1"/>
    <property type="molecule type" value="Genomic_DNA"/>
</dbReference>
<keyword evidence="2" id="KW-1185">Reference proteome</keyword>
<organism evidence="1 2">
    <name type="scientific">Penicillium chermesinum</name>
    <dbReference type="NCBI Taxonomy" id="63820"/>
    <lineage>
        <taxon>Eukaryota</taxon>
        <taxon>Fungi</taxon>
        <taxon>Dikarya</taxon>
        <taxon>Ascomycota</taxon>
        <taxon>Pezizomycotina</taxon>
        <taxon>Eurotiomycetes</taxon>
        <taxon>Eurotiomycetidae</taxon>
        <taxon>Eurotiales</taxon>
        <taxon>Aspergillaceae</taxon>
        <taxon>Penicillium</taxon>
    </lineage>
</organism>
<name>A0A9W9TKZ6_9EURO</name>
<dbReference type="GeneID" id="83204208"/>
<reference evidence="1" key="2">
    <citation type="journal article" date="2023" name="IMA Fungus">
        <title>Comparative genomic study of the Penicillium genus elucidates a diverse pangenome and 15 lateral gene transfer events.</title>
        <authorList>
            <person name="Petersen C."/>
            <person name="Sorensen T."/>
            <person name="Nielsen M.R."/>
            <person name="Sondergaard T.E."/>
            <person name="Sorensen J.L."/>
            <person name="Fitzpatrick D.A."/>
            <person name="Frisvad J.C."/>
            <person name="Nielsen K.L."/>
        </authorList>
    </citation>
    <scope>NUCLEOTIDE SEQUENCE</scope>
    <source>
        <strain evidence="1">IBT 19713</strain>
    </source>
</reference>
<evidence type="ECO:0000313" key="1">
    <source>
        <dbReference type="EMBL" id="KAJ5226384.1"/>
    </source>
</evidence>
<protein>
    <submittedName>
        <fullName evidence="1">Uncharacterized protein</fullName>
    </submittedName>
</protein>
<accession>A0A9W9TKZ6</accession>
<comment type="caution">
    <text evidence="1">The sequence shown here is derived from an EMBL/GenBank/DDBJ whole genome shotgun (WGS) entry which is preliminary data.</text>
</comment>
<reference evidence="1" key="1">
    <citation type="submission" date="2022-11" db="EMBL/GenBank/DDBJ databases">
        <authorList>
            <person name="Petersen C."/>
        </authorList>
    </citation>
    <scope>NUCLEOTIDE SEQUENCE</scope>
    <source>
        <strain evidence="1">IBT 19713</strain>
    </source>
</reference>
<gene>
    <name evidence="1" type="ORF">N7468_007609</name>
</gene>
<evidence type="ECO:0000313" key="2">
    <source>
        <dbReference type="Proteomes" id="UP001150941"/>
    </source>
</evidence>
<proteinExistence type="predicted"/>
<dbReference type="AlphaFoldDB" id="A0A9W9TKZ6"/>